<evidence type="ECO:0000256" key="4">
    <source>
        <dbReference type="ARBA" id="ARBA00023163"/>
    </source>
</evidence>
<dbReference type="PANTHER" id="PTHR43280:SF28">
    <property type="entry name" value="HTH-TYPE TRANSCRIPTIONAL ACTIVATOR RHAS"/>
    <property type="match status" value="1"/>
</dbReference>
<dbReference type="Gene3D" id="1.10.10.60">
    <property type="entry name" value="Homeodomain-like"/>
    <property type="match status" value="2"/>
</dbReference>
<evidence type="ECO:0000259" key="7">
    <source>
        <dbReference type="PROSITE" id="PS01124"/>
    </source>
</evidence>
<feature type="domain" description="HTH araC/xylS-type" evidence="7">
    <location>
        <begin position="129"/>
        <end position="226"/>
    </location>
</feature>
<evidence type="ECO:0000256" key="1">
    <source>
        <dbReference type="ARBA" id="ARBA00018672"/>
    </source>
</evidence>
<gene>
    <name evidence="9" type="ORF">IAB31_04630</name>
</gene>
<dbReference type="SMART" id="SM00342">
    <property type="entry name" value="HTH_ARAC"/>
    <property type="match status" value="1"/>
</dbReference>
<feature type="modified residue" description="4-aspartylphosphate" evidence="6">
    <location>
        <position position="55"/>
    </location>
</feature>
<dbReference type="PROSITE" id="PS00041">
    <property type="entry name" value="HTH_ARAC_FAMILY_1"/>
    <property type="match status" value="1"/>
</dbReference>
<sequence length="231" mass="26213">MIRAVICDDETASLAIIKYLIESEGLPIQIVGTALNGQSALELIRREEPDLAFMDIQMPKLNGFEVIEGLGRTKVKIIIITVHNTFAYAQKALRLGACDIITKPIGISQLREAIVRAVGWNYTDNETLNQALRYMYLHYAENINLNSLAESTCCTYSHLAHLFRRYFDMSVLSYLHKIRIAKAAQLLRAGVSVQDAAWQTGYTSMNHFYKYFKLYQGMTPASYRHLKLPEA</sequence>
<comment type="caution">
    <text evidence="9">The sequence shown here is derived from an EMBL/GenBank/DDBJ whole genome shotgun (WGS) entry which is preliminary data.</text>
</comment>
<dbReference type="SUPFAM" id="SSF52172">
    <property type="entry name" value="CheY-like"/>
    <property type="match status" value="1"/>
</dbReference>
<evidence type="ECO:0000259" key="8">
    <source>
        <dbReference type="PROSITE" id="PS50110"/>
    </source>
</evidence>
<evidence type="ECO:0000256" key="2">
    <source>
        <dbReference type="ARBA" id="ARBA00023015"/>
    </source>
</evidence>
<name>A0A9D1ABP6_9FIRM</name>
<evidence type="ECO:0000313" key="9">
    <source>
        <dbReference type="EMBL" id="HIR13191.1"/>
    </source>
</evidence>
<dbReference type="SMART" id="SM00448">
    <property type="entry name" value="REC"/>
    <property type="match status" value="1"/>
</dbReference>
<dbReference type="InterPro" id="IPR011006">
    <property type="entry name" value="CheY-like_superfamily"/>
</dbReference>
<keyword evidence="4" id="KW-0804">Transcription</keyword>
<dbReference type="Pfam" id="PF12833">
    <property type="entry name" value="HTH_18"/>
    <property type="match status" value="1"/>
</dbReference>
<dbReference type="InterPro" id="IPR018062">
    <property type="entry name" value="HTH_AraC-typ_CS"/>
</dbReference>
<dbReference type="PANTHER" id="PTHR43280">
    <property type="entry name" value="ARAC-FAMILY TRANSCRIPTIONAL REGULATOR"/>
    <property type="match status" value="1"/>
</dbReference>
<protein>
    <recommendedName>
        <fullName evidence="1">Stage 0 sporulation protein A homolog</fullName>
    </recommendedName>
</protein>
<feature type="domain" description="Response regulatory" evidence="8">
    <location>
        <begin position="3"/>
        <end position="118"/>
    </location>
</feature>
<dbReference type="Pfam" id="PF00072">
    <property type="entry name" value="Response_reg"/>
    <property type="match status" value="1"/>
</dbReference>
<keyword evidence="2" id="KW-0805">Transcription regulation</keyword>
<accession>A0A9D1ABP6</accession>
<dbReference type="InterPro" id="IPR018060">
    <property type="entry name" value="HTH_AraC"/>
</dbReference>
<dbReference type="GO" id="GO:0003700">
    <property type="term" value="F:DNA-binding transcription factor activity"/>
    <property type="evidence" value="ECO:0007669"/>
    <property type="project" value="InterPro"/>
</dbReference>
<dbReference type="PROSITE" id="PS01124">
    <property type="entry name" value="HTH_ARAC_FAMILY_2"/>
    <property type="match status" value="1"/>
</dbReference>
<reference evidence="9" key="2">
    <citation type="journal article" date="2021" name="PeerJ">
        <title>Extensive microbial diversity within the chicken gut microbiome revealed by metagenomics and culture.</title>
        <authorList>
            <person name="Gilroy R."/>
            <person name="Ravi A."/>
            <person name="Getino M."/>
            <person name="Pursley I."/>
            <person name="Horton D.L."/>
            <person name="Alikhan N.F."/>
            <person name="Baker D."/>
            <person name="Gharbi K."/>
            <person name="Hall N."/>
            <person name="Watson M."/>
            <person name="Adriaenssens E.M."/>
            <person name="Foster-Nyarko E."/>
            <person name="Jarju S."/>
            <person name="Secka A."/>
            <person name="Antonio M."/>
            <person name="Oren A."/>
            <person name="Chaudhuri R.R."/>
            <person name="La Ragione R."/>
            <person name="Hildebrand F."/>
            <person name="Pallen M.J."/>
        </authorList>
    </citation>
    <scope>NUCLEOTIDE SEQUENCE</scope>
    <source>
        <strain evidence="9">ChiSjej4B22-8148</strain>
    </source>
</reference>
<keyword evidence="3" id="KW-0238">DNA-binding</keyword>
<dbReference type="Proteomes" id="UP000886757">
    <property type="component" value="Unassembled WGS sequence"/>
</dbReference>
<evidence type="ECO:0000256" key="3">
    <source>
        <dbReference type="ARBA" id="ARBA00023125"/>
    </source>
</evidence>
<evidence type="ECO:0000256" key="5">
    <source>
        <dbReference type="ARBA" id="ARBA00024867"/>
    </source>
</evidence>
<reference evidence="9" key="1">
    <citation type="submission" date="2020-10" db="EMBL/GenBank/DDBJ databases">
        <authorList>
            <person name="Gilroy R."/>
        </authorList>
    </citation>
    <scope>NUCLEOTIDE SEQUENCE</scope>
    <source>
        <strain evidence="9">ChiSjej4B22-8148</strain>
    </source>
</reference>
<dbReference type="SUPFAM" id="SSF46689">
    <property type="entry name" value="Homeodomain-like"/>
    <property type="match status" value="2"/>
</dbReference>
<dbReference type="Gene3D" id="3.40.50.2300">
    <property type="match status" value="1"/>
</dbReference>
<dbReference type="InterPro" id="IPR009057">
    <property type="entry name" value="Homeodomain-like_sf"/>
</dbReference>
<dbReference type="EMBL" id="DVGK01000054">
    <property type="protein sequence ID" value="HIR13191.1"/>
    <property type="molecule type" value="Genomic_DNA"/>
</dbReference>
<dbReference type="PROSITE" id="PS50110">
    <property type="entry name" value="RESPONSE_REGULATORY"/>
    <property type="match status" value="1"/>
</dbReference>
<evidence type="ECO:0000256" key="6">
    <source>
        <dbReference type="PROSITE-ProRule" id="PRU00169"/>
    </source>
</evidence>
<evidence type="ECO:0000313" key="10">
    <source>
        <dbReference type="Proteomes" id="UP000886757"/>
    </source>
</evidence>
<comment type="function">
    <text evidence="5">May play the central regulatory role in sporulation. It may be an element of the effector pathway responsible for the activation of sporulation genes in response to nutritional stress. Spo0A may act in concert with spo0H (a sigma factor) to control the expression of some genes that are critical to the sporulation process.</text>
</comment>
<keyword evidence="6" id="KW-0597">Phosphoprotein</keyword>
<organism evidence="9 10">
    <name type="scientific">Candidatus Choladousia intestinavium</name>
    <dbReference type="NCBI Taxonomy" id="2840727"/>
    <lineage>
        <taxon>Bacteria</taxon>
        <taxon>Bacillati</taxon>
        <taxon>Bacillota</taxon>
        <taxon>Clostridia</taxon>
        <taxon>Lachnospirales</taxon>
        <taxon>Lachnospiraceae</taxon>
        <taxon>Lachnospiraceae incertae sedis</taxon>
        <taxon>Candidatus Choladousia</taxon>
    </lineage>
</organism>
<proteinExistence type="predicted"/>
<dbReference type="InterPro" id="IPR001789">
    <property type="entry name" value="Sig_transdc_resp-reg_receiver"/>
</dbReference>
<dbReference type="GO" id="GO:0000160">
    <property type="term" value="P:phosphorelay signal transduction system"/>
    <property type="evidence" value="ECO:0007669"/>
    <property type="project" value="InterPro"/>
</dbReference>
<dbReference type="CDD" id="cd17536">
    <property type="entry name" value="REC_YesN-like"/>
    <property type="match status" value="1"/>
</dbReference>
<dbReference type="GO" id="GO:0043565">
    <property type="term" value="F:sequence-specific DNA binding"/>
    <property type="evidence" value="ECO:0007669"/>
    <property type="project" value="InterPro"/>
</dbReference>
<dbReference type="AlphaFoldDB" id="A0A9D1ABP6"/>